<keyword evidence="5" id="KW-0862">Zinc</keyword>
<feature type="domain" description="RING-type" evidence="13">
    <location>
        <begin position="425"/>
        <end position="468"/>
    </location>
</feature>
<feature type="domain" description="RING-type" evidence="13">
    <location>
        <begin position="333"/>
        <end position="378"/>
    </location>
</feature>
<evidence type="ECO:0000259" key="15">
    <source>
        <dbReference type="PROSITE" id="PS51805"/>
    </source>
</evidence>
<dbReference type="InterPro" id="IPR019787">
    <property type="entry name" value="Znf_PHD-finger"/>
</dbReference>
<feature type="region of interest" description="Disordered" evidence="11">
    <location>
        <begin position="1"/>
        <end position="100"/>
    </location>
</feature>
<feature type="domain" description="PHD-type" evidence="12">
    <location>
        <begin position="330"/>
        <end position="380"/>
    </location>
</feature>
<feature type="region of interest" description="Disordered" evidence="11">
    <location>
        <begin position="1381"/>
        <end position="1400"/>
    </location>
</feature>
<proteinExistence type="predicted"/>
<evidence type="ECO:0000256" key="6">
    <source>
        <dbReference type="ARBA" id="ARBA00023015"/>
    </source>
</evidence>
<dbReference type="OrthoDB" id="308383at2759"/>
<evidence type="ECO:0000256" key="8">
    <source>
        <dbReference type="ARBA" id="ARBA00023242"/>
    </source>
</evidence>
<name>A0A0K8V3I4_BACLA</name>
<dbReference type="PROSITE" id="PS50016">
    <property type="entry name" value="ZF_PHD_2"/>
    <property type="match status" value="6"/>
</dbReference>
<feature type="compositionally biased region" description="Polar residues" evidence="11">
    <location>
        <begin position="24"/>
        <end position="57"/>
    </location>
</feature>
<evidence type="ECO:0000256" key="3">
    <source>
        <dbReference type="ARBA" id="ARBA00022737"/>
    </source>
</evidence>
<dbReference type="GO" id="GO:0045944">
    <property type="term" value="P:positive regulation of transcription by RNA polymerase II"/>
    <property type="evidence" value="ECO:0007669"/>
    <property type="project" value="TreeGrafter"/>
</dbReference>
<dbReference type="InterPro" id="IPR001841">
    <property type="entry name" value="Znf_RING"/>
</dbReference>
<feature type="domain" description="PHD-type" evidence="12">
    <location>
        <begin position="461"/>
        <end position="522"/>
    </location>
</feature>
<keyword evidence="8 10" id="KW-0539">Nucleus</keyword>
<dbReference type="GO" id="GO:0044666">
    <property type="term" value="C:MLL3/4 complex"/>
    <property type="evidence" value="ECO:0007669"/>
    <property type="project" value="TreeGrafter"/>
</dbReference>
<evidence type="ECO:0000256" key="4">
    <source>
        <dbReference type="ARBA" id="ARBA00022771"/>
    </source>
</evidence>
<dbReference type="GO" id="GO:0042800">
    <property type="term" value="F:histone H3K4 methyltransferase activity"/>
    <property type="evidence" value="ECO:0007669"/>
    <property type="project" value="TreeGrafter"/>
</dbReference>
<dbReference type="InterPro" id="IPR011011">
    <property type="entry name" value="Znf_FYVE_PHD"/>
</dbReference>
<dbReference type="SMART" id="SM00184">
    <property type="entry name" value="RING"/>
    <property type="match status" value="4"/>
</dbReference>
<dbReference type="SUPFAM" id="SSF57903">
    <property type="entry name" value="FYVE/PHD zinc finger"/>
    <property type="match status" value="6"/>
</dbReference>
<feature type="domain" description="PHD-type" evidence="12">
    <location>
        <begin position="793"/>
        <end position="848"/>
    </location>
</feature>
<feature type="DNA-binding region" description="HMG box" evidence="10">
    <location>
        <begin position="1334"/>
        <end position="1400"/>
    </location>
</feature>
<keyword evidence="3" id="KW-0677">Repeat</keyword>
<dbReference type="CDD" id="cd15514">
    <property type="entry name" value="PHD6_KMT2C_like"/>
    <property type="match status" value="1"/>
</dbReference>
<dbReference type="SMART" id="SM00249">
    <property type="entry name" value="PHD"/>
    <property type="match status" value="7"/>
</dbReference>
<organism evidence="16">
    <name type="scientific">Bactrocera latifrons</name>
    <name type="common">Malaysian fruit fly</name>
    <name type="synonym">Chaetodacus latifrons</name>
    <dbReference type="NCBI Taxonomy" id="174628"/>
    <lineage>
        <taxon>Eukaryota</taxon>
        <taxon>Metazoa</taxon>
        <taxon>Ecdysozoa</taxon>
        <taxon>Arthropoda</taxon>
        <taxon>Hexapoda</taxon>
        <taxon>Insecta</taxon>
        <taxon>Pterygota</taxon>
        <taxon>Neoptera</taxon>
        <taxon>Endopterygota</taxon>
        <taxon>Diptera</taxon>
        <taxon>Brachycera</taxon>
        <taxon>Muscomorpha</taxon>
        <taxon>Tephritoidea</taxon>
        <taxon>Tephritidae</taxon>
        <taxon>Bactrocera</taxon>
        <taxon>Bactrocera</taxon>
    </lineage>
</organism>
<keyword evidence="10" id="KW-0238">DNA-binding</keyword>
<gene>
    <name evidence="16" type="primary">MLL3_0</name>
    <name evidence="16" type="ORF">c0_g1_i2</name>
</gene>
<evidence type="ECO:0000256" key="10">
    <source>
        <dbReference type="PROSITE-ProRule" id="PRU00267"/>
    </source>
</evidence>
<dbReference type="InterPro" id="IPR009071">
    <property type="entry name" value="HMG_box_dom"/>
</dbReference>
<protein>
    <submittedName>
        <fullName evidence="16">Histone-lysine N-methyltransferase MLL3</fullName>
    </submittedName>
</protein>
<keyword evidence="6" id="KW-0805">Transcription regulation</keyword>
<dbReference type="CDD" id="cd15509">
    <property type="entry name" value="PHD1_KMT2C_like"/>
    <property type="match status" value="1"/>
</dbReference>
<evidence type="ECO:0000313" key="16">
    <source>
        <dbReference type="EMBL" id="JAI33487.1"/>
    </source>
</evidence>
<dbReference type="InterPro" id="IPR013083">
    <property type="entry name" value="Znf_RING/FYVE/PHD"/>
</dbReference>
<feature type="compositionally biased region" description="Basic and acidic residues" evidence="11">
    <location>
        <begin position="1569"/>
        <end position="1588"/>
    </location>
</feature>
<evidence type="ECO:0000256" key="2">
    <source>
        <dbReference type="ARBA" id="ARBA00022723"/>
    </source>
</evidence>
<dbReference type="PROSITE" id="PS50089">
    <property type="entry name" value="ZF_RING_2"/>
    <property type="match status" value="2"/>
</dbReference>
<dbReference type="CDD" id="cd21997">
    <property type="entry name" value="HMG_KMT2C-like"/>
    <property type="match status" value="1"/>
</dbReference>
<feature type="domain" description="PHD-type" evidence="12">
    <location>
        <begin position="662"/>
        <end position="715"/>
    </location>
</feature>
<dbReference type="InterPro" id="IPR001965">
    <property type="entry name" value="Znf_PHD"/>
</dbReference>
<dbReference type="PANTHER" id="PTHR45888">
    <property type="entry name" value="HL01030P-RELATED"/>
    <property type="match status" value="1"/>
</dbReference>
<evidence type="ECO:0000259" key="14">
    <source>
        <dbReference type="PROSITE" id="PS50118"/>
    </source>
</evidence>
<dbReference type="Gene3D" id="3.30.40.10">
    <property type="entry name" value="Zinc/RING finger domain, C3HC4 (zinc finger)"/>
    <property type="match status" value="7"/>
</dbReference>
<feature type="compositionally biased region" description="Acidic residues" evidence="11">
    <location>
        <begin position="1"/>
        <end position="12"/>
    </location>
</feature>
<dbReference type="FunFam" id="3.30.40.10:FF:000548">
    <property type="entry name" value="Putative Histone-lysine N-methyltransferase MLL3"/>
    <property type="match status" value="1"/>
</dbReference>
<reference evidence="16" key="1">
    <citation type="submission" date="2015-06" db="EMBL/GenBank/DDBJ databases">
        <authorList>
            <person name="Hoefler B.C."/>
            <person name="Straight P.D."/>
        </authorList>
    </citation>
    <scope>NUCLEOTIDE SEQUENCE</scope>
</reference>
<dbReference type="EMBL" id="GDHF01018827">
    <property type="protein sequence ID" value="JAI33487.1"/>
    <property type="molecule type" value="Transcribed_RNA"/>
</dbReference>
<feature type="compositionally biased region" description="Low complexity" evidence="11">
    <location>
        <begin position="1509"/>
        <end position="1519"/>
    </location>
</feature>
<keyword evidence="2" id="KW-0479">Metal-binding</keyword>
<dbReference type="InterPro" id="IPR034732">
    <property type="entry name" value="EPHD"/>
</dbReference>
<dbReference type="GO" id="GO:0003677">
    <property type="term" value="F:DNA binding"/>
    <property type="evidence" value="ECO:0007669"/>
    <property type="project" value="UniProtKB-UniRule"/>
</dbReference>
<dbReference type="PANTHER" id="PTHR45888:SF6">
    <property type="entry name" value="HL01030P-RELATED"/>
    <property type="match status" value="1"/>
</dbReference>
<dbReference type="GO" id="GO:0032259">
    <property type="term" value="P:methylation"/>
    <property type="evidence" value="ECO:0007669"/>
    <property type="project" value="UniProtKB-KW"/>
</dbReference>
<dbReference type="InterPro" id="IPR036910">
    <property type="entry name" value="HMG_box_dom_sf"/>
</dbReference>
<dbReference type="Gene3D" id="1.10.30.10">
    <property type="entry name" value="High mobility group box domain"/>
    <property type="match status" value="1"/>
</dbReference>
<dbReference type="CDD" id="cd15513">
    <property type="entry name" value="PHD5_KMT2C_like"/>
    <property type="match status" value="1"/>
</dbReference>
<dbReference type="GO" id="GO:0008270">
    <property type="term" value="F:zinc ion binding"/>
    <property type="evidence" value="ECO:0007669"/>
    <property type="project" value="UniProtKB-KW"/>
</dbReference>
<keyword evidence="16" id="KW-0808">Transferase</keyword>
<evidence type="ECO:0000259" key="13">
    <source>
        <dbReference type="PROSITE" id="PS50089"/>
    </source>
</evidence>
<evidence type="ECO:0000256" key="9">
    <source>
        <dbReference type="PROSITE-ProRule" id="PRU00175"/>
    </source>
</evidence>
<accession>A0A0K8V3I4</accession>
<comment type="subcellular location">
    <subcellularLocation>
        <location evidence="1">Nucleus</location>
    </subcellularLocation>
</comment>
<dbReference type="SMART" id="SM00398">
    <property type="entry name" value="HMG"/>
    <property type="match status" value="1"/>
</dbReference>
<dbReference type="SUPFAM" id="SSF47095">
    <property type="entry name" value="HMG-box"/>
    <property type="match status" value="1"/>
</dbReference>
<evidence type="ECO:0000256" key="5">
    <source>
        <dbReference type="ARBA" id="ARBA00022833"/>
    </source>
</evidence>
<dbReference type="Pfam" id="PF00628">
    <property type="entry name" value="PHD"/>
    <property type="match status" value="4"/>
</dbReference>
<feature type="region of interest" description="Disordered" evidence="11">
    <location>
        <begin position="1568"/>
        <end position="1591"/>
    </location>
</feature>
<dbReference type="FunFam" id="3.30.40.10:FF:000407">
    <property type="entry name" value="Histone-lysine N-methyltransferase MLL3"/>
    <property type="match status" value="1"/>
</dbReference>
<dbReference type="FunFam" id="3.30.40.10:FF:000852">
    <property type="entry name" value="Histone-lysine N-methyltransferase 2C"/>
    <property type="match status" value="1"/>
</dbReference>
<evidence type="ECO:0000256" key="11">
    <source>
        <dbReference type="SAM" id="MobiDB-lite"/>
    </source>
</evidence>
<feature type="compositionally biased region" description="Polar residues" evidence="11">
    <location>
        <begin position="1520"/>
        <end position="1537"/>
    </location>
</feature>
<dbReference type="PROSITE" id="PS51805">
    <property type="entry name" value="EPHD"/>
    <property type="match status" value="1"/>
</dbReference>
<keyword evidence="7" id="KW-0804">Transcription</keyword>
<sequence length="1647" mass="184951">MDLDLVCEETDLDSLQPYPPGAPSTPNSNRSSPANGNDETTFQTQLFLQGSSENGDTFSGLMAGVESKSNNSKRGPGRPRKDLPQHKGNMKRKNFGDHIQCNDRTNISIAPMSSSESSNTGYPEDKTITNMDEISNIEYPGKICCLCNLDEKSALGQGDFFKWEVDPDNCEKAIQCYMETNSKNDETLRHSTIDQVSFRRQKNNCRGKISQNNCINELDKIGHSEKMSLNTILDGSYIYAHRMCLMWSQGVYGKTNEIKANIEFIIAKSLSQKCSFCGQYGASVTCKMSCTKVFHLPCAAASASFQIMDNFMVFCLDHIEQVMVICPDANITCQNCSSMDNMSKMIMCATCGDHFHTNCVGLINTPETRAGWNCPNCRKCQICRESDGTEGRFIKCEQCQRLYHNTCLRPMISSLPKYGWKCNRCRVCTDCGSRTPGGGTSSRWHCHYTICDSCYQQRNKGFSCPICHKAYRASAHKEMVKCNFCHRFVHSTCDEDADLITYHKKKENNPDYDYICPQCKLLPMREKIIPNQCNSNRSGEGITLPQGIDDNFIKEMDIENFQNNCGGDLNSTESQSSKIFRKKILYRGRGGKLMGQKSNILTHLGRKRNCVRGKGRHLLLNNINLTSNGERLLTSNKSSEDCLSMERKILLCSAKDKFLLSQDLCVMCGSAGLEKESNLIACAQCGQCYHPYCVNTKISNVILERGWRCLDCTVCESCGQRNDEARLILCDECDLSYHIYCVTPPLETVPHGNWKCKWCAACQKCGRFSPLVSQQSRNTFTNGIMECGQCSSQEMCSFCGQRYNDGDLIIQCKNCERWLHCRCDSINTEEEAQICDNIEYHCILCRPKDKSLAQFLSSKTFKVMKTIPLSSDTIIPPNNDTETTFWVDGVSMSERGANMIKALSTDIKKKRKVRTPNDSQNKESGILAAIESVVAGSNNNVTIEENIDTDSLKKRDTDHYKDGMVWTGADNSPPEGFSISTNDDGIAILRKKRQRNLQKIGIGGFSVRNRAIKKDEASNNCNNCSYTDSEKRKKAVRKKVKSRLSESYPAYLQEAFFGKSLLEIKTKSELPVEDSDISDEQIELIDVLFAEESPSSMSKSVPTLTANTNEDQNNVIPTLTSNVKIKCKDMDESGIIGNGVGALNAVNTNTMHVISNSSIITSSKFVESKKTNTKVDEAKPAIFFTDLSNESGRLTTSNVKSQAISTPDDHAMKLIYSETQRVIDFSTIGVSKQTEESNLLVNKLNENEANVAFISQSPKQIIEQPPQMQILPIHVPLQNTTCVVDSPAAESSIISHNQFAQQLQNSQLKTAPPQLDSAGTQKTAEKMRRDEDLGKTATISAVLYANTQHPELKQMYPNWNDRCKQILKRWRSLSNEKKAPFLQQAKDNRSAHRIRRSQQDQERICFNQKSLKEQEQERIWKQHQAKAKESQNSVNYNNRGYSFDLNGTYEMCSIEKRDIIYNGESLHKRIQPQLVSKEKHDKQSENKHLRTLLLKEQELRAATTDPWISNPAPNNSPNSLYQRSLSSDLMPTSNESKNIPVDESKTIKPFEAVQLEQASCNENKQVFKSRKDIKSTESGEPELEKLDSDENGAFGDILGGLGDGNDDDLLKSLTAEIGDDFNILEYADPALDELASNPNLLNKLDFE</sequence>
<evidence type="ECO:0000259" key="12">
    <source>
        <dbReference type="PROSITE" id="PS50016"/>
    </source>
</evidence>
<dbReference type="FunFam" id="1.10.30.10:FF:000009">
    <property type="entry name" value="Histone-lysine N-methyltransferase"/>
    <property type="match status" value="1"/>
</dbReference>
<feature type="domain" description="PHD-type" evidence="12">
    <location>
        <begin position="377"/>
        <end position="428"/>
    </location>
</feature>
<dbReference type="PROSITE" id="PS50118">
    <property type="entry name" value="HMG_BOX_2"/>
    <property type="match status" value="1"/>
</dbReference>
<feature type="region of interest" description="Disordered" evidence="11">
    <location>
        <begin position="1504"/>
        <end position="1540"/>
    </location>
</feature>
<feature type="region of interest" description="Disordered" evidence="11">
    <location>
        <begin position="1307"/>
        <end position="1329"/>
    </location>
</feature>
<evidence type="ECO:0000256" key="7">
    <source>
        <dbReference type="ARBA" id="ARBA00023163"/>
    </source>
</evidence>
<evidence type="ECO:0000256" key="1">
    <source>
        <dbReference type="ARBA" id="ARBA00004123"/>
    </source>
</evidence>
<feature type="domain" description="PHD-type" evidence="12">
    <location>
        <begin position="712"/>
        <end position="762"/>
    </location>
</feature>
<dbReference type="GO" id="GO:0003713">
    <property type="term" value="F:transcription coactivator activity"/>
    <property type="evidence" value="ECO:0007669"/>
    <property type="project" value="TreeGrafter"/>
</dbReference>
<feature type="domain" description="HMG box" evidence="14">
    <location>
        <begin position="1334"/>
        <end position="1400"/>
    </location>
</feature>
<dbReference type="CDD" id="cd15512">
    <property type="entry name" value="PHD4_KMT2C_like"/>
    <property type="match status" value="1"/>
</dbReference>
<keyword evidence="4 9" id="KW-0863">Zinc-finger</keyword>
<keyword evidence="16" id="KW-0489">Methyltransferase</keyword>
<feature type="domain" description="PHD-type" evidence="15">
    <location>
        <begin position="211"/>
        <end position="319"/>
    </location>
</feature>